<gene>
    <name evidence="1" type="ORF">C5F44_01245</name>
</gene>
<dbReference type="AlphaFoldDB" id="A0A2T4JF21"/>
<dbReference type="Proteomes" id="UP000241362">
    <property type="component" value="Unassembled WGS sequence"/>
</dbReference>
<dbReference type="EMBL" id="PZKE01000001">
    <property type="protein sequence ID" value="PTE16510.1"/>
    <property type="molecule type" value="Genomic_DNA"/>
</dbReference>
<accession>A0A2T4JF21</accession>
<proteinExistence type="predicted"/>
<protein>
    <recommendedName>
        <fullName evidence="3">Class I SAM-dependent methyltransferase</fullName>
    </recommendedName>
</protein>
<keyword evidence="2" id="KW-1185">Reference proteome</keyword>
<organism evidence="1 2">
    <name type="scientific">Fuscovulum blasticum DSM 2131</name>
    <dbReference type="NCBI Taxonomy" id="1188250"/>
    <lineage>
        <taxon>Bacteria</taxon>
        <taxon>Pseudomonadati</taxon>
        <taxon>Pseudomonadota</taxon>
        <taxon>Alphaproteobacteria</taxon>
        <taxon>Rhodobacterales</taxon>
        <taxon>Paracoccaceae</taxon>
        <taxon>Pseudogemmobacter</taxon>
    </lineage>
</organism>
<evidence type="ECO:0008006" key="3">
    <source>
        <dbReference type="Google" id="ProtNLM"/>
    </source>
</evidence>
<dbReference type="InterPro" id="IPR029063">
    <property type="entry name" value="SAM-dependent_MTases_sf"/>
</dbReference>
<name>A0A2T4JF21_FUSBL</name>
<dbReference type="RefSeq" id="WP_107671673.1">
    <property type="nucleotide sequence ID" value="NZ_PZKE01000001.1"/>
</dbReference>
<evidence type="ECO:0000313" key="1">
    <source>
        <dbReference type="EMBL" id="PTE16510.1"/>
    </source>
</evidence>
<sequence>MDDETRFPRVDGPSYLAFLDAVHRVMAFGCYLEIGCRTGRTIAPVRGPTIAVDPFFKVESNVIGSKPSLLLFQQKSDDFFASRVLEKLGIRVSFAFLDGLHLFEYLLRDFINTEAHSRPEGVIALHDCVPFGEGMLTRDLENLPRGAWTGDVWKLIPILQHYRPDLKITVLNCQPTGLVLISGLDPVNTVLRQAYDRIIADWTDVDLVPYGLDRFFGSFALTDARSYAKAGFPDFRRVARRPDTLKTPVPVSP</sequence>
<reference evidence="1 2" key="1">
    <citation type="submission" date="2018-03" db="EMBL/GenBank/DDBJ databases">
        <title>Rhodobacter blasticus.</title>
        <authorList>
            <person name="Meyer T.E."/>
            <person name="Miller S."/>
            <person name="Lodha T."/>
            <person name="Gandham S."/>
            <person name="Chintalapati S."/>
            <person name="Chintalapati V.R."/>
        </authorList>
    </citation>
    <scope>NUCLEOTIDE SEQUENCE [LARGE SCALE GENOMIC DNA]</scope>
    <source>
        <strain evidence="1 2">DSM 2131</strain>
    </source>
</reference>
<evidence type="ECO:0000313" key="2">
    <source>
        <dbReference type="Proteomes" id="UP000241362"/>
    </source>
</evidence>
<dbReference type="SUPFAM" id="SSF53335">
    <property type="entry name" value="S-adenosyl-L-methionine-dependent methyltransferases"/>
    <property type="match status" value="1"/>
</dbReference>
<comment type="caution">
    <text evidence="1">The sequence shown here is derived from an EMBL/GenBank/DDBJ whole genome shotgun (WGS) entry which is preliminary data.</text>
</comment>